<comment type="caution">
    <text evidence="3">The sequence shown here is derived from an EMBL/GenBank/DDBJ whole genome shotgun (WGS) entry which is preliminary data.</text>
</comment>
<reference evidence="3 4" key="1">
    <citation type="submission" date="2016-07" db="EMBL/GenBank/DDBJ databases">
        <title>Pervasive Adenine N6-methylation of Active Genes in Fungi.</title>
        <authorList>
            <consortium name="DOE Joint Genome Institute"/>
            <person name="Mondo S.J."/>
            <person name="Dannebaum R.O."/>
            <person name="Kuo R.C."/>
            <person name="Labutti K."/>
            <person name="Haridas S."/>
            <person name="Kuo A."/>
            <person name="Salamov A."/>
            <person name="Ahrendt S.R."/>
            <person name="Lipzen A."/>
            <person name="Sullivan W."/>
            <person name="Andreopoulos W.B."/>
            <person name="Clum A."/>
            <person name="Lindquist E."/>
            <person name="Daum C."/>
            <person name="Ramamoorthy G.K."/>
            <person name="Gryganskyi A."/>
            <person name="Culley D."/>
            <person name="Magnuson J.K."/>
            <person name="James T.Y."/>
            <person name="O'Malley M.A."/>
            <person name="Stajich J.E."/>
            <person name="Spatafora J.W."/>
            <person name="Visel A."/>
            <person name="Grigoriev I.V."/>
        </authorList>
    </citation>
    <scope>NUCLEOTIDE SEQUENCE [LARGE SCALE GENOMIC DNA]</scope>
    <source>
        <strain evidence="3 4">NRRL 1336</strain>
    </source>
</reference>
<name>A0A1X2HYS8_9FUNG</name>
<feature type="coiled-coil region" evidence="1">
    <location>
        <begin position="253"/>
        <end position="301"/>
    </location>
</feature>
<dbReference type="EMBL" id="MCGE01000044">
    <property type="protein sequence ID" value="ORZ05464.1"/>
    <property type="molecule type" value="Genomic_DNA"/>
</dbReference>
<protein>
    <submittedName>
        <fullName evidence="3">Uncharacterized protein</fullName>
    </submittedName>
</protein>
<organism evidence="3 4">
    <name type="scientific">Absidia repens</name>
    <dbReference type="NCBI Taxonomy" id="90262"/>
    <lineage>
        <taxon>Eukaryota</taxon>
        <taxon>Fungi</taxon>
        <taxon>Fungi incertae sedis</taxon>
        <taxon>Mucoromycota</taxon>
        <taxon>Mucoromycotina</taxon>
        <taxon>Mucoromycetes</taxon>
        <taxon>Mucorales</taxon>
        <taxon>Cunninghamellaceae</taxon>
        <taxon>Absidia</taxon>
    </lineage>
</organism>
<sequence length="614" mass="69591">MEKKPTERSATEPQVPATDPKTAVEIETIFKKTLQAIGRHTILAYEIENDQIQLDTIKLSDTAMNSIISNRYTLQKEALDKKNEALLKEQATSVEGISEIADKYKELFSTGLKQVREEIEGAMIKYGDILSKDTLGQINKESARLTEQLTSITDKQAENLQTLGSDLKVKTQRLDNKFDEVKAAMDAHSQDSVKLFAANNKCVQTSATIDNKITKLQRKMDEMSTHFEKRITSTASQTESQTTAMEKISTVISDKLKEDKESFIRRLEELQGDRQTDKKVLETLKSEFKAIKKQLELLSRNETVPATPSPSHFQTQSQTHPSASLGDKELVSMKSNIASLQLKCKELFQLINTLAESGTTPITSMETMENLKVKMSLQRLDDVEKNVVYLLSKVEVMEPRYKLDFAEVKKMLETKGVLSKDQQIPSLGDKRSHEIMARGTDDEDRILRLEEEVKRVDFKLASLVEYIHRFRSNVLHPTFPDKLDTGLQHMEEVLKNHEMFIAYLVDPVAASNSTDDGEPPFTLTASDLGKQHEHNPSISPALLTTIGKLVADKTKKELEQYDQGPRKQNASDQSSDKSIPEYMEKYMAKFMADQVEPLKKKISDLERKLRQEDP</sequence>
<evidence type="ECO:0000256" key="2">
    <source>
        <dbReference type="SAM" id="MobiDB-lite"/>
    </source>
</evidence>
<dbReference type="OrthoDB" id="2236709at2759"/>
<keyword evidence="1" id="KW-0175">Coiled coil</keyword>
<feature type="region of interest" description="Disordered" evidence="2">
    <location>
        <begin position="512"/>
        <end position="539"/>
    </location>
</feature>
<feature type="region of interest" description="Disordered" evidence="2">
    <location>
        <begin position="1"/>
        <end position="20"/>
    </location>
</feature>
<keyword evidence="4" id="KW-1185">Reference proteome</keyword>
<dbReference type="AlphaFoldDB" id="A0A1X2HYS8"/>
<feature type="region of interest" description="Disordered" evidence="2">
    <location>
        <begin position="302"/>
        <end position="323"/>
    </location>
</feature>
<accession>A0A1X2HYS8</accession>
<dbReference type="Proteomes" id="UP000193560">
    <property type="component" value="Unassembled WGS sequence"/>
</dbReference>
<gene>
    <name evidence="3" type="ORF">BCR42DRAFT_180718</name>
</gene>
<evidence type="ECO:0000313" key="3">
    <source>
        <dbReference type="EMBL" id="ORZ05464.1"/>
    </source>
</evidence>
<dbReference type="STRING" id="90262.A0A1X2HYS8"/>
<evidence type="ECO:0000256" key="1">
    <source>
        <dbReference type="SAM" id="Coils"/>
    </source>
</evidence>
<evidence type="ECO:0000313" key="4">
    <source>
        <dbReference type="Proteomes" id="UP000193560"/>
    </source>
</evidence>
<feature type="compositionally biased region" description="Basic and acidic residues" evidence="2">
    <location>
        <begin position="1"/>
        <end position="10"/>
    </location>
</feature>
<feature type="compositionally biased region" description="Polar residues" evidence="2">
    <location>
        <begin position="302"/>
        <end position="322"/>
    </location>
</feature>
<feature type="region of interest" description="Disordered" evidence="2">
    <location>
        <begin position="559"/>
        <end position="582"/>
    </location>
</feature>
<proteinExistence type="predicted"/>